<reference evidence="1 2" key="1">
    <citation type="submission" date="2024-06" db="EMBL/GenBank/DDBJ databases">
        <title>The draft genome of Grus japonensis, version 3.</title>
        <authorList>
            <person name="Nabeshima K."/>
            <person name="Suzuki S."/>
            <person name="Onuma M."/>
        </authorList>
    </citation>
    <scope>NUCLEOTIDE SEQUENCE [LARGE SCALE GENOMIC DNA]</scope>
    <source>
        <strain evidence="1 2">451A</strain>
    </source>
</reference>
<gene>
    <name evidence="1" type="ORF">GRJ2_003125700</name>
</gene>
<evidence type="ECO:0000313" key="1">
    <source>
        <dbReference type="EMBL" id="GAB0206601.1"/>
    </source>
</evidence>
<proteinExistence type="predicted"/>
<comment type="caution">
    <text evidence="1">The sequence shown here is derived from an EMBL/GenBank/DDBJ whole genome shotgun (WGS) entry which is preliminary data.</text>
</comment>
<dbReference type="AlphaFoldDB" id="A0ABC9Y9U4"/>
<name>A0ABC9Y9U4_GRUJA</name>
<accession>A0ABC9Y9U4</accession>
<sequence>MTFVNPRTLRPYRKSGARKTYPQWRRTRSWRLGEVPGDWRKVNVTPIFKKGKKENPGNYRLVSLTSVLGKVMEQLILETISRHMKNKKVIRSSQHGFTKVKGEISLIAYDEIPLQGLLSLKRVNSTSQFSIISKFANGAFNSCIQITDKNIEQNWP</sequence>
<organism evidence="1 2">
    <name type="scientific">Grus japonensis</name>
    <name type="common">Japanese crane</name>
    <name type="synonym">Red-crowned crane</name>
    <dbReference type="NCBI Taxonomy" id="30415"/>
    <lineage>
        <taxon>Eukaryota</taxon>
        <taxon>Metazoa</taxon>
        <taxon>Chordata</taxon>
        <taxon>Craniata</taxon>
        <taxon>Vertebrata</taxon>
        <taxon>Euteleostomi</taxon>
        <taxon>Archelosauria</taxon>
        <taxon>Archosauria</taxon>
        <taxon>Dinosauria</taxon>
        <taxon>Saurischia</taxon>
        <taxon>Theropoda</taxon>
        <taxon>Coelurosauria</taxon>
        <taxon>Aves</taxon>
        <taxon>Neognathae</taxon>
        <taxon>Neoaves</taxon>
        <taxon>Gruiformes</taxon>
        <taxon>Gruidae</taxon>
        <taxon>Grus</taxon>
    </lineage>
</organism>
<protein>
    <submittedName>
        <fullName evidence="1">Mitochondrial enolase superfamily member 1</fullName>
    </submittedName>
</protein>
<dbReference type="PANTHER" id="PTHR33395:SF22">
    <property type="entry name" value="REVERSE TRANSCRIPTASE DOMAIN-CONTAINING PROTEIN"/>
    <property type="match status" value="1"/>
</dbReference>
<keyword evidence="2" id="KW-1185">Reference proteome</keyword>
<evidence type="ECO:0000313" key="2">
    <source>
        <dbReference type="Proteomes" id="UP001623348"/>
    </source>
</evidence>
<dbReference type="Proteomes" id="UP001623348">
    <property type="component" value="Unassembled WGS sequence"/>
</dbReference>
<dbReference type="EMBL" id="BAAFJT010000101">
    <property type="protein sequence ID" value="GAB0206601.1"/>
    <property type="molecule type" value="Genomic_DNA"/>
</dbReference>
<dbReference type="PANTHER" id="PTHR33395">
    <property type="entry name" value="TRANSCRIPTASE, PUTATIVE-RELATED-RELATED"/>
    <property type="match status" value="1"/>
</dbReference>